<dbReference type="AlphaFoldDB" id="A0A9D3XUS4"/>
<protein>
    <submittedName>
        <fullName evidence="4">Uncharacterized protein</fullName>
    </submittedName>
</protein>
<dbReference type="InterPro" id="IPR055406">
    <property type="entry name" value="HEAT_Maestro"/>
</dbReference>
<dbReference type="Pfam" id="PF21047">
    <property type="entry name" value="HEAT_Maestro"/>
    <property type="match status" value="1"/>
</dbReference>
<dbReference type="Proteomes" id="UP000827986">
    <property type="component" value="Unassembled WGS sequence"/>
</dbReference>
<dbReference type="SUPFAM" id="SSF48371">
    <property type="entry name" value="ARM repeat"/>
    <property type="match status" value="1"/>
</dbReference>
<keyword evidence="1" id="KW-0677">Repeat</keyword>
<sequence>LIKSSHLLDHQLLFTSTPHKHSSGDIVLPTGPAGLCRLFIGMALAIKKFIKTTYIIYLELKKVPTREPEIIFLNENIQLRLGNEANTVNQQQQATFETSQRIAHGKERRCVLKRKIRRKVVEEKVLTGELEPEPRIIMEEAESITLQQEEEKENIRAEGESAKTYRGFNTDISPQQEEKSDCEIYEESGPLATVTSQILVAVAGLRDTVKTNAWAAAVMLTSVLKEQRHNIKEKVPEIMDIIYFHLQAIEEASARQAAMGAVCLLAEKHTREVVSALLRLSLPCDSHVSQIWEALGRAKKSVSLRVNAELLEMLKRRPCLKKSETSESRNSFEDNASLLPLAATRALCIIFSNKECTVPMDAFYVSVLIFLIIQLHYLVSLPKVVCGWEDRFQTSSFVSCAVEALKAVIKREKSYLMQSVSLAGGWDLLSMPETYLEGVLLLARAIVKHYRSLDFAVFTKVSPLLHHGDDKQKLTAMALFTGLLSTESTYVTLKKQYILGHLKNWHIDPSPTVRWLGLLGLGNVALHLQKQKEVKALLSDILETFNDPEEKVILMAFEAATKIVTRHKHKGHLGTEFVKTARQLHPFLADERQKICCAATELFGDLLRALNRKDKSLMQEQVLSSMVPLLLNLQQQHPDVIKSCTDTLQECKVFLGWTLNDNQESWDTLCEHLIEQYPGRLWSFLHQAQEYLRSPWTSSGRAAGIFIDVIIQHMEYSLVKKEAMDLLQCALMSLPLESELSIQTVASIGTEEVEQVCRPYPPPCAMACCFLW</sequence>
<proteinExistence type="predicted"/>
<dbReference type="Pfam" id="PF23227">
    <property type="entry name" value="HEAT_MROH2B_C"/>
    <property type="match status" value="1"/>
</dbReference>
<dbReference type="InterPro" id="IPR045206">
    <property type="entry name" value="Maestro_heat-like_prot"/>
</dbReference>
<dbReference type="PANTHER" id="PTHR23120:SF40">
    <property type="entry name" value="MAESTRO HEAT-LIKE REPEAT-CONTAINING PROTEIN FAMILY MEMBER 6"/>
    <property type="match status" value="1"/>
</dbReference>
<feature type="domain" description="Maestro-like HEAT-repeats" evidence="2">
    <location>
        <begin position="161"/>
        <end position="301"/>
    </location>
</feature>
<evidence type="ECO:0000259" key="2">
    <source>
        <dbReference type="Pfam" id="PF21047"/>
    </source>
</evidence>
<dbReference type="EMBL" id="JAHDVG010000463">
    <property type="protein sequence ID" value="KAH1186596.1"/>
    <property type="molecule type" value="Genomic_DNA"/>
</dbReference>
<feature type="domain" description="Maestro/Maestro-like HEAT-repeats" evidence="3">
    <location>
        <begin position="498"/>
        <end position="747"/>
    </location>
</feature>
<organism evidence="4 5">
    <name type="scientific">Mauremys mutica</name>
    <name type="common">yellowpond turtle</name>
    <dbReference type="NCBI Taxonomy" id="74926"/>
    <lineage>
        <taxon>Eukaryota</taxon>
        <taxon>Metazoa</taxon>
        <taxon>Chordata</taxon>
        <taxon>Craniata</taxon>
        <taxon>Vertebrata</taxon>
        <taxon>Euteleostomi</taxon>
        <taxon>Archelosauria</taxon>
        <taxon>Testudinata</taxon>
        <taxon>Testudines</taxon>
        <taxon>Cryptodira</taxon>
        <taxon>Durocryptodira</taxon>
        <taxon>Testudinoidea</taxon>
        <taxon>Geoemydidae</taxon>
        <taxon>Geoemydinae</taxon>
        <taxon>Mauremys</taxon>
    </lineage>
</organism>
<reference evidence="4" key="1">
    <citation type="submission" date="2021-09" db="EMBL/GenBank/DDBJ databases">
        <title>The genome of Mauremys mutica provides insights into the evolution of semi-aquatic lifestyle.</title>
        <authorList>
            <person name="Gong S."/>
            <person name="Gao Y."/>
        </authorList>
    </citation>
    <scope>NUCLEOTIDE SEQUENCE</scope>
    <source>
        <strain evidence="4">MM-2020</strain>
        <tissue evidence="4">Muscle</tissue>
    </source>
</reference>
<dbReference type="InterPro" id="IPR016024">
    <property type="entry name" value="ARM-type_fold"/>
</dbReference>
<evidence type="ECO:0000259" key="3">
    <source>
        <dbReference type="Pfam" id="PF23227"/>
    </source>
</evidence>
<evidence type="ECO:0000256" key="1">
    <source>
        <dbReference type="ARBA" id="ARBA00022737"/>
    </source>
</evidence>
<feature type="non-terminal residue" evidence="4">
    <location>
        <position position="1"/>
    </location>
</feature>
<keyword evidence="5" id="KW-1185">Reference proteome</keyword>
<dbReference type="Gene3D" id="1.25.10.10">
    <property type="entry name" value="Leucine-rich Repeat Variant"/>
    <property type="match status" value="1"/>
</dbReference>
<accession>A0A9D3XUS4</accession>
<name>A0A9D3XUS4_9SAUR</name>
<gene>
    <name evidence="4" type="ORF">KIL84_019345</name>
</gene>
<dbReference type="InterPro" id="IPR048465">
    <property type="entry name" value="Maestro-like_HEAT"/>
</dbReference>
<dbReference type="PANTHER" id="PTHR23120">
    <property type="entry name" value="MAESTRO-RELATED HEAT DOMAIN-CONTAINING"/>
    <property type="match status" value="1"/>
</dbReference>
<evidence type="ECO:0000313" key="5">
    <source>
        <dbReference type="Proteomes" id="UP000827986"/>
    </source>
</evidence>
<evidence type="ECO:0000313" key="4">
    <source>
        <dbReference type="EMBL" id="KAH1186596.1"/>
    </source>
</evidence>
<comment type="caution">
    <text evidence="4">The sequence shown here is derived from an EMBL/GenBank/DDBJ whole genome shotgun (WGS) entry which is preliminary data.</text>
</comment>
<dbReference type="InterPro" id="IPR011989">
    <property type="entry name" value="ARM-like"/>
</dbReference>
<dbReference type="GO" id="GO:0005737">
    <property type="term" value="C:cytoplasm"/>
    <property type="evidence" value="ECO:0007669"/>
    <property type="project" value="TreeGrafter"/>
</dbReference>